<evidence type="ECO:0000256" key="1">
    <source>
        <dbReference type="SAM" id="Phobius"/>
    </source>
</evidence>
<name>A0A0D9Z374_9ORYZ</name>
<dbReference type="HOGENOM" id="CLU_2053289_0_0_1"/>
<keyword evidence="1" id="KW-0472">Membrane</keyword>
<sequence length="120" mass="13207">MARSMTDLVEEVVEGVLGVEGDVPRLAHPHPGEVVGGQPASPVGVADEGLQPLQAVAEQHDVVAHLHQHRRLPRRQLPELGQHRRDRRFCHATQLLLPTFLLLFFFFLAGLLASSFACPP</sequence>
<evidence type="ECO:0000313" key="3">
    <source>
        <dbReference type="Proteomes" id="UP000026961"/>
    </source>
</evidence>
<proteinExistence type="predicted"/>
<dbReference type="Gramene" id="OGLUM03G06540.1">
    <property type="protein sequence ID" value="OGLUM03G06540.1"/>
    <property type="gene ID" value="OGLUM03G06540"/>
</dbReference>
<feature type="transmembrane region" description="Helical" evidence="1">
    <location>
        <begin position="95"/>
        <end position="117"/>
    </location>
</feature>
<dbReference type="EnsemblPlants" id="OGLUM03G06540.1">
    <property type="protein sequence ID" value="OGLUM03G06540.1"/>
    <property type="gene ID" value="OGLUM03G06540"/>
</dbReference>
<accession>A0A0D9Z374</accession>
<reference evidence="2" key="1">
    <citation type="submission" date="2015-04" db="UniProtKB">
        <authorList>
            <consortium name="EnsemblPlants"/>
        </authorList>
    </citation>
    <scope>IDENTIFICATION</scope>
</reference>
<dbReference type="Proteomes" id="UP000026961">
    <property type="component" value="Chromosome 3"/>
</dbReference>
<organism evidence="2">
    <name type="scientific">Oryza glumipatula</name>
    <dbReference type="NCBI Taxonomy" id="40148"/>
    <lineage>
        <taxon>Eukaryota</taxon>
        <taxon>Viridiplantae</taxon>
        <taxon>Streptophyta</taxon>
        <taxon>Embryophyta</taxon>
        <taxon>Tracheophyta</taxon>
        <taxon>Spermatophyta</taxon>
        <taxon>Magnoliopsida</taxon>
        <taxon>Liliopsida</taxon>
        <taxon>Poales</taxon>
        <taxon>Poaceae</taxon>
        <taxon>BOP clade</taxon>
        <taxon>Oryzoideae</taxon>
        <taxon>Oryzeae</taxon>
        <taxon>Oryzinae</taxon>
        <taxon>Oryza</taxon>
    </lineage>
</organism>
<keyword evidence="1" id="KW-1133">Transmembrane helix</keyword>
<dbReference type="AlphaFoldDB" id="A0A0D9Z374"/>
<reference evidence="2" key="2">
    <citation type="submission" date="2018-05" db="EMBL/GenBank/DDBJ databases">
        <title>OgluRS3 (Oryza glumaepatula Reference Sequence Version 3).</title>
        <authorList>
            <person name="Zhang J."/>
            <person name="Kudrna D."/>
            <person name="Lee S."/>
            <person name="Talag J."/>
            <person name="Welchert J."/>
            <person name="Wing R.A."/>
        </authorList>
    </citation>
    <scope>NUCLEOTIDE SEQUENCE [LARGE SCALE GENOMIC DNA]</scope>
</reference>
<evidence type="ECO:0000313" key="2">
    <source>
        <dbReference type="EnsemblPlants" id="OGLUM03G06540.1"/>
    </source>
</evidence>
<keyword evidence="3" id="KW-1185">Reference proteome</keyword>
<keyword evidence="1" id="KW-0812">Transmembrane</keyword>
<protein>
    <submittedName>
        <fullName evidence="2">Uncharacterized protein</fullName>
    </submittedName>
</protein>